<dbReference type="InterPro" id="IPR016035">
    <property type="entry name" value="Acyl_Trfase/lysoPLipase"/>
</dbReference>
<evidence type="ECO:0000313" key="5">
    <source>
        <dbReference type="EMBL" id="PZN71141.1"/>
    </source>
</evidence>
<feature type="chain" id="PRO_5016094319" evidence="3">
    <location>
        <begin position="34"/>
        <end position="402"/>
    </location>
</feature>
<dbReference type="PROSITE" id="PS51635">
    <property type="entry name" value="PNPLA"/>
    <property type="match status" value="1"/>
</dbReference>
<keyword evidence="2" id="KW-0442">Lipid degradation</keyword>
<dbReference type="AlphaFoldDB" id="A0A2W4QFV0"/>
<accession>A0A2W4QFV0</accession>
<feature type="signal peptide" evidence="3">
    <location>
        <begin position="1"/>
        <end position="33"/>
    </location>
</feature>
<dbReference type="Gene3D" id="3.40.1090.10">
    <property type="entry name" value="Cytosolic phospholipase A2 catalytic domain"/>
    <property type="match status" value="1"/>
</dbReference>
<organism evidence="5 6">
    <name type="scientific">Candidatus Methylumidiphilus alinenensis</name>
    <dbReference type="NCBI Taxonomy" id="2202197"/>
    <lineage>
        <taxon>Bacteria</taxon>
        <taxon>Pseudomonadati</taxon>
        <taxon>Pseudomonadota</taxon>
        <taxon>Gammaproteobacteria</taxon>
        <taxon>Methylococcales</taxon>
        <taxon>Candidatus Methylumidiphilus</taxon>
    </lineage>
</organism>
<feature type="short sequence motif" description="GXGXXG" evidence="2">
    <location>
        <begin position="97"/>
        <end position="102"/>
    </location>
</feature>
<feature type="short sequence motif" description="GXSXG" evidence="2">
    <location>
        <begin position="126"/>
        <end position="130"/>
    </location>
</feature>
<feature type="domain" description="PNPLA" evidence="4">
    <location>
        <begin position="93"/>
        <end position="288"/>
    </location>
</feature>
<protein>
    <submittedName>
        <fullName evidence="5">Patatin</fullName>
    </submittedName>
</protein>
<dbReference type="EMBL" id="QJPH01000533">
    <property type="protein sequence ID" value="PZN71141.1"/>
    <property type="molecule type" value="Genomic_DNA"/>
</dbReference>
<evidence type="ECO:0000313" key="6">
    <source>
        <dbReference type="Proteomes" id="UP000249396"/>
    </source>
</evidence>
<gene>
    <name evidence="5" type="ORF">DM484_27015</name>
</gene>
<dbReference type="SUPFAM" id="SSF52151">
    <property type="entry name" value="FabD/lysophospholipase-like"/>
    <property type="match status" value="1"/>
</dbReference>
<keyword evidence="3" id="KW-0732">Signal</keyword>
<keyword evidence="2" id="KW-0378">Hydrolase</keyword>
<proteinExistence type="predicted"/>
<feature type="active site" description="Nucleophile" evidence="2">
    <location>
        <position position="128"/>
    </location>
</feature>
<dbReference type="PROSITE" id="PS51257">
    <property type="entry name" value="PROKAR_LIPOPROTEIN"/>
    <property type="match status" value="1"/>
</dbReference>
<feature type="active site" description="Proton acceptor" evidence="2">
    <location>
        <position position="272"/>
    </location>
</feature>
<dbReference type="InterPro" id="IPR002641">
    <property type="entry name" value="PNPLA_dom"/>
</dbReference>
<dbReference type="Pfam" id="PF01734">
    <property type="entry name" value="Patatin"/>
    <property type="match status" value="1"/>
</dbReference>
<dbReference type="Proteomes" id="UP000249396">
    <property type="component" value="Unassembled WGS sequence"/>
</dbReference>
<keyword evidence="1 2" id="KW-0443">Lipid metabolism</keyword>
<evidence type="ECO:0000256" key="1">
    <source>
        <dbReference type="ARBA" id="ARBA00023098"/>
    </source>
</evidence>
<dbReference type="GO" id="GO:0016042">
    <property type="term" value="P:lipid catabolic process"/>
    <property type="evidence" value="ECO:0007669"/>
    <property type="project" value="UniProtKB-UniRule"/>
</dbReference>
<reference evidence="5 6" key="1">
    <citation type="journal article" date="2018" name="Aquat. Microb. Ecol.">
        <title>Gammaproteobacterial methanotrophs dominate.</title>
        <authorList>
            <person name="Rissanen A.J."/>
            <person name="Saarenheimo J."/>
            <person name="Tiirola M."/>
            <person name="Peura S."/>
            <person name="Aalto S.L."/>
            <person name="Karvinen A."/>
            <person name="Nykanen H."/>
        </authorList>
    </citation>
    <scope>NUCLEOTIDE SEQUENCE [LARGE SCALE GENOMIC DNA]</scope>
    <source>
        <strain evidence="5">AMbin10</strain>
    </source>
</reference>
<evidence type="ECO:0000256" key="2">
    <source>
        <dbReference type="PROSITE-ProRule" id="PRU01161"/>
    </source>
</evidence>
<evidence type="ECO:0000256" key="3">
    <source>
        <dbReference type="SAM" id="SignalP"/>
    </source>
</evidence>
<comment type="caution">
    <text evidence="5">The sequence shown here is derived from an EMBL/GenBank/DDBJ whole genome shotgun (WGS) entry which is preliminary data.</text>
</comment>
<dbReference type="GO" id="GO:0016787">
    <property type="term" value="F:hydrolase activity"/>
    <property type="evidence" value="ECO:0007669"/>
    <property type="project" value="UniProtKB-UniRule"/>
</dbReference>
<sequence length="402" mass="43921">MNNRFNLRQSLHWFLLAAAIGLSACSLPTRQHAVPQALSQKAEVVGLPGVRYVVRTEMPEMIQDAMDSMKKEQAYLAAQGQINGNGLPPANFLALSGGGDDGAFGAGLLCGWTASGTRPEFKLVTGISTGALLAPFAFLGSKHDDALRAVYTQTSPKDILEARGVLSAVFNDALADNAPLGRLAEKYVTADMLKEIAAEYAKGRLLLMATTNLDARQAVIWNMTKIAASGQPEALKLFHKIMLASAAIPGAFPPAMIDVEADGKRYQEMHVDGGAMAQVFVYPPSLKLGETAKQQGIVRERHLYVIRNARLDPDWAEVERQTFSIAGRAISSLIQTQGVGDLYKIYTTAQRDGIDYNLAYIPKTFYAPHKEDFDSEYMRKLFQTGYDLAVKGYRWDKVPPGM</sequence>
<name>A0A2W4QFV0_9GAMM</name>
<evidence type="ECO:0000259" key="4">
    <source>
        <dbReference type="PROSITE" id="PS51635"/>
    </source>
</evidence>
<feature type="short sequence motif" description="DGA/G" evidence="2">
    <location>
        <begin position="272"/>
        <end position="274"/>
    </location>
</feature>